<dbReference type="PANTHER" id="PTHR33332">
    <property type="entry name" value="REVERSE TRANSCRIPTASE DOMAIN-CONTAINING PROTEIN"/>
    <property type="match status" value="1"/>
</dbReference>
<name>A0A6G0Z0C8_APHCR</name>
<keyword evidence="2" id="KW-0808">Transferase</keyword>
<comment type="caution">
    <text evidence="2">The sequence shown here is derived from an EMBL/GenBank/DDBJ whole genome shotgun (WGS) entry which is preliminary data.</text>
</comment>
<proteinExistence type="predicted"/>
<evidence type="ECO:0000259" key="1">
    <source>
        <dbReference type="PROSITE" id="PS50878"/>
    </source>
</evidence>
<organism evidence="2 3">
    <name type="scientific">Aphis craccivora</name>
    <name type="common">Cowpea aphid</name>
    <dbReference type="NCBI Taxonomy" id="307492"/>
    <lineage>
        <taxon>Eukaryota</taxon>
        <taxon>Metazoa</taxon>
        <taxon>Ecdysozoa</taxon>
        <taxon>Arthropoda</taxon>
        <taxon>Hexapoda</taxon>
        <taxon>Insecta</taxon>
        <taxon>Pterygota</taxon>
        <taxon>Neoptera</taxon>
        <taxon>Paraneoptera</taxon>
        <taxon>Hemiptera</taxon>
        <taxon>Sternorrhyncha</taxon>
        <taxon>Aphidomorpha</taxon>
        <taxon>Aphidoidea</taxon>
        <taxon>Aphididae</taxon>
        <taxon>Aphidini</taxon>
        <taxon>Aphis</taxon>
        <taxon>Aphis</taxon>
    </lineage>
</organism>
<reference evidence="2 3" key="1">
    <citation type="submission" date="2019-08" db="EMBL/GenBank/DDBJ databases">
        <title>Whole genome of Aphis craccivora.</title>
        <authorList>
            <person name="Voronova N.V."/>
            <person name="Shulinski R.S."/>
            <person name="Bandarenka Y.V."/>
            <person name="Zhorov D.G."/>
            <person name="Warner D."/>
        </authorList>
    </citation>
    <scope>NUCLEOTIDE SEQUENCE [LARGE SCALE GENOMIC DNA]</scope>
    <source>
        <strain evidence="2">180601</strain>
        <tissue evidence="2">Whole Body</tissue>
    </source>
</reference>
<feature type="domain" description="Reverse transcriptase" evidence="1">
    <location>
        <begin position="1"/>
        <end position="270"/>
    </location>
</feature>
<dbReference type="SUPFAM" id="SSF56672">
    <property type="entry name" value="DNA/RNA polymerases"/>
    <property type="match status" value="1"/>
</dbReference>
<dbReference type="Pfam" id="PF00078">
    <property type="entry name" value="RVT_1"/>
    <property type="match status" value="1"/>
</dbReference>
<evidence type="ECO:0000313" key="3">
    <source>
        <dbReference type="Proteomes" id="UP000478052"/>
    </source>
</evidence>
<evidence type="ECO:0000313" key="2">
    <source>
        <dbReference type="EMBL" id="KAF0763694.1"/>
    </source>
</evidence>
<gene>
    <name evidence="2" type="ORF">FWK35_00014407</name>
</gene>
<keyword evidence="2" id="KW-0548">Nucleotidyltransferase</keyword>
<dbReference type="PROSITE" id="PS50878">
    <property type="entry name" value="RT_POL"/>
    <property type="match status" value="1"/>
</dbReference>
<dbReference type="InterPro" id="IPR043502">
    <property type="entry name" value="DNA/RNA_pol_sf"/>
</dbReference>
<keyword evidence="2" id="KW-0695">RNA-directed DNA polymerase</keyword>
<dbReference type="InterPro" id="IPR000477">
    <property type="entry name" value="RT_dom"/>
</dbReference>
<dbReference type="GO" id="GO:0003964">
    <property type="term" value="F:RNA-directed DNA polymerase activity"/>
    <property type="evidence" value="ECO:0007669"/>
    <property type="project" value="UniProtKB-KW"/>
</dbReference>
<dbReference type="Proteomes" id="UP000478052">
    <property type="component" value="Unassembled WGS sequence"/>
</dbReference>
<dbReference type="OrthoDB" id="6630580at2759"/>
<accession>A0A6G0Z0C8</accession>
<dbReference type="AlphaFoldDB" id="A0A6G0Z0C8"/>
<dbReference type="EMBL" id="VUJU01001822">
    <property type="protein sequence ID" value="KAF0763694.1"/>
    <property type="molecule type" value="Genomic_DNA"/>
</dbReference>
<keyword evidence="3" id="KW-1185">Reference proteome</keyword>
<sequence>MNLISSGTLYVKIVPKPLSLNQLILILSLAHVRKIVLICLLNSSRLYTPPTCPKILQFLKIPFFDLPNNCGSDGLPGDFLYKIRQAGRPSQVTNYRRVSVLANEQYGFRPGGSTSTYFVKAFDSVNHELLIAVLKAYGFGDPLLSQFNSFLINRAQWVKLFNTKSEVIHPSSGVPLGEHLSSLLFSLFVNSAFSSLKHCQLLCFADDMKLFMKISSITDCLNLQNGLNNFVAWSESLGLSLNISKCRYYMTFFRRRIPISFSYSINGTNLSPIVTRPIAEYGSIVFDSQTPEACKQLERVQRKFLSFVKFNFKTTIANLMITLPSSVFYISPPLSDRRYQ</sequence>
<protein>
    <submittedName>
        <fullName evidence="2">Putative RNA-directed DNA polymerase</fullName>
    </submittedName>
</protein>